<dbReference type="EMBL" id="GBXM01089703">
    <property type="protein sequence ID" value="JAH18874.1"/>
    <property type="molecule type" value="Transcribed_RNA"/>
</dbReference>
<organism evidence="1">
    <name type="scientific">Anguilla anguilla</name>
    <name type="common">European freshwater eel</name>
    <name type="synonym">Muraena anguilla</name>
    <dbReference type="NCBI Taxonomy" id="7936"/>
    <lineage>
        <taxon>Eukaryota</taxon>
        <taxon>Metazoa</taxon>
        <taxon>Chordata</taxon>
        <taxon>Craniata</taxon>
        <taxon>Vertebrata</taxon>
        <taxon>Euteleostomi</taxon>
        <taxon>Actinopterygii</taxon>
        <taxon>Neopterygii</taxon>
        <taxon>Teleostei</taxon>
        <taxon>Anguilliformes</taxon>
        <taxon>Anguillidae</taxon>
        <taxon>Anguilla</taxon>
    </lineage>
</organism>
<protein>
    <submittedName>
        <fullName evidence="1">Uncharacterized protein</fullName>
    </submittedName>
</protein>
<reference evidence="1" key="2">
    <citation type="journal article" date="2015" name="Fish Shellfish Immunol.">
        <title>Early steps in the European eel (Anguilla anguilla)-Vibrio vulnificus interaction in the gills: Role of the RtxA13 toxin.</title>
        <authorList>
            <person name="Callol A."/>
            <person name="Pajuelo D."/>
            <person name="Ebbesson L."/>
            <person name="Teles M."/>
            <person name="MacKenzie S."/>
            <person name="Amaro C."/>
        </authorList>
    </citation>
    <scope>NUCLEOTIDE SEQUENCE</scope>
</reference>
<reference evidence="1" key="1">
    <citation type="submission" date="2014-11" db="EMBL/GenBank/DDBJ databases">
        <authorList>
            <person name="Amaro Gonzalez C."/>
        </authorList>
    </citation>
    <scope>NUCLEOTIDE SEQUENCE</scope>
</reference>
<evidence type="ECO:0000313" key="1">
    <source>
        <dbReference type="EMBL" id="JAH18874.1"/>
    </source>
</evidence>
<sequence length="38" mass="4293">MSVNYREEMIFNVKVNFCPAPGITEELRAESITESAES</sequence>
<accession>A0A0E9QQ03</accession>
<proteinExistence type="predicted"/>
<dbReference type="AlphaFoldDB" id="A0A0E9QQ03"/>
<name>A0A0E9QQ03_ANGAN</name>
<dbReference type="EMBL" id="GBXM01062579">
    <property type="protein sequence ID" value="JAH45998.1"/>
    <property type="molecule type" value="Transcribed_RNA"/>
</dbReference>